<sequence length="399" mass="45497">DQGVELLGFHGRVNKPISQIEPGDFSGDIKTGAGGYFTYYNPNLKLTVGDIVHYWVFVQHKQLGYRKDDLKWTVEELRLEPGTSGCDSSKTKISDRTKVCSHTVVFEDNFESLEESKWTLEQYIPSEPDFEFVVYKKDADVTFTKSNKLCIKPKFIDNEVELKETINLSKGCTKSANSTNCVRRLYLIQNPIVSGRIVSKILFSYGEFEVKARLPSEIYLEDQHFRRILIAYSRGNAHLTGNAGDDIGSNLLFGGAISKHTEPDRSSKLSTYRSNTSLTMDSHTYKLRWTPGMYDVILMYLLFVLEQIELFIDDRNYGVVNTEPGFTDDSNMFNLVLGVGVGGISDFPDGYKSGENDKPWRNKNHKQVKTFFTSKDSWYPTWGDESRQLQIDYVKVTSI</sequence>
<dbReference type="PANTHER" id="PTHR10963">
    <property type="entry name" value="GLYCOSYL HYDROLASE-RELATED"/>
    <property type="match status" value="1"/>
</dbReference>
<comment type="caution">
    <text evidence="2">The sequence shown here is derived from an EMBL/GenBank/DDBJ whole genome shotgun (WGS) entry which is preliminary data.</text>
</comment>
<evidence type="ECO:0000313" key="2">
    <source>
        <dbReference type="EMBL" id="KAJ8954335.1"/>
    </source>
</evidence>
<protein>
    <recommendedName>
        <fullName evidence="1">CBM39 domain-containing protein</fullName>
    </recommendedName>
</protein>
<gene>
    <name evidence="2" type="ORF">NQ314_007118</name>
</gene>
<dbReference type="InterPro" id="IPR050546">
    <property type="entry name" value="Glycosyl_Hydrlase_16"/>
</dbReference>
<dbReference type="Proteomes" id="UP001162156">
    <property type="component" value="Unassembled WGS sequence"/>
</dbReference>
<dbReference type="Pfam" id="PF15886">
    <property type="entry name" value="CBM39"/>
    <property type="match status" value="1"/>
</dbReference>
<keyword evidence="3" id="KW-1185">Reference proteome</keyword>
<dbReference type="AlphaFoldDB" id="A0AAV8YSD1"/>
<dbReference type="InterPro" id="IPR043030">
    <property type="entry name" value="BGBP_N_sf"/>
</dbReference>
<organism evidence="2 3">
    <name type="scientific">Rhamnusium bicolor</name>
    <dbReference type="NCBI Taxonomy" id="1586634"/>
    <lineage>
        <taxon>Eukaryota</taxon>
        <taxon>Metazoa</taxon>
        <taxon>Ecdysozoa</taxon>
        <taxon>Arthropoda</taxon>
        <taxon>Hexapoda</taxon>
        <taxon>Insecta</taxon>
        <taxon>Pterygota</taxon>
        <taxon>Neoptera</taxon>
        <taxon>Endopterygota</taxon>
        <taxon>Coleoptera</taxon>
        <taxon>Polyphaga</taxon>
        <taxon>Cucujiformia</taxon>
        <taxon>Chrysomeloidea</taxon>
        <taxon>Cerambycidae</taxon>
        <taxon>Lepturinae</taxon>
        <taxon>Rhagiini</taxon>
        <taxon>Rhamnusium</taxon>
    </lineage>
</organism>
<feature type="domain" description="CBM39" evidence="1">
    <location>
        <begin position="1"/>
        <end position="79"/>
    </location>
</feature>
<dbReference type="GO" id="GO:0030246">
    <property type="term" value="F:carbohydrate binding"/>
    <property type="evidence" value="ECO:0007669"/>
    <property type="project" value="InterPro"/>
</dbReference>
<name>A0AAV8YSD1_9CUCU</name>
<evidence type="ECO:0000259" key="1">
    <source>
        <dbReference type="PROSITE" id="PS51969"/>
    </source>
</evidence>
<proteinExistence type="predicted"/>
<dbReference type="SUPFAM" id="SSF49899">
    <property type="entry name" value="Concanavalin A-like lectins/glucanases"/>
    <property type="match status" value="1"/>
</dbReference>
<feature type="non-terminal residue" evidence="2">
    <location>
        <position position="1"/>
    </location>
</feature>
<dbReference type="InterPro" id="IPR013320">
    <property type="entry name" value="ConA-like_dom_sf"/>
</dbReference>
<evidence type="ECO:0000313" key="3">
    <source>
        <dbReference type="Proteomes" id="UP001162156"/>
    </source>
</evidence>
<dbReference type="Gene3D" id="2.60.120.200">
    <property type="match status" value="1"/>
</dbReference>
<dbReference type="InterPro" id="IPR031756">
    <property type="entry name" value="BGBP_N"/>
</dbReference>
<dbReference type="PROSITE" id="PS51969">
    <property type="entry name" value="CBM39"/>
    <property type="match status" value="1"/>
</dbReference>
<dbReference type="EMBL" id="JANEYF010001923">
    <property type="protein sequence ID" value="KAJ8954335.1"/>
    <property type="molecule type" value="Genomic_DNA"/>
</dbReference>
<accession>A0AAV8YSD1</accession>
<dbReference type="Gene3D" id="2.60.40.2140">
    <property type="entry name" value="Beta-1,3-glucan-recognition protein, N-terminal domain"/>
    <property type="match status" value="1"/>
</dbReference>
<reference evidence="2" key="1">
    <citation type="journal article" date="2023" name="Insect Mol. Biol.">
        <title>Genome sequencing provides insights into the evolution of gene families encoding plant cell wall-degrading enzymes in longhorned beetles.</title>
        <authorList>
            <person name="Shin N.R."/>
            <person name="Okamura Y."/>
            <person name="Kirsch R."/>
            <person name="Pauchet Y."/>
        </authorList>
    </citation>
    <scope>NUCLEOTIDE SEQUENCE</scope>
    <source>
        <strain evidence="2">RBIC_L_NR</strain>
    </source>
</reference>
<dbReference type="PANTHER" id="PTHR10963:SF60">
    <property type="entry name" value="GRAM-NEGATIVE BACTERIA-BINDING PROTEIN 1-RELATED"/>
    <property type="match status" value="1"/>
</dbReference>